<name>W6Z0E9_COCMI</name>
<dbReference type="PRINTS" id="PR00419">
    <property type="entry name" value="ADXRDTASE"/>
</dbReference>
<evidence type="ECO:0000256" key="1">
    <source>
        <dbReference type="ARBA" id="ARBA00022630"/>
    </source>
</evidence>
<dbReference type="SUPFAM" id="SSF51905">
    <property type="entry name" value="FAD/NAD(P)-binding domain"/>
    <property type="match status" value="1"/>
</dbReference>
<dbReference type="KEGG" id="bor:COCMIDRAFT_7115"/>
<dbReference type="AlphaFoldDB" id="W6Z0E9"/>
<feature type="domain" description="FAD/NAD(P)-binding" evidence="4">
    <location>
        <begin position="8"/>
        <end position="214"/>
    </location>
</feature>
<evidence type="ECO:0000256" key="3">
    <source>
        <dbReference type="ARBA" id="ARBA00023002"/>
    </source>
</evidence>
<dbReference type="EMBL" id="KI964029">
    <property type="protein sequence ID" value="EUC43420.1"/>
    <property type="molecule type" value="Genomic_DNA"/>
</dbReference>
<keyword evidence="7" id="KW-1185">Reference proteome</keyword>
<organism evidence="6 7">
    <name type="scientific">Bipolaris oryzae ATCC 44560</name>
    <dbReference type="NCBI Taxonomy" id="930090"/>
    <lineage>
        <taxon>Eukaryota</taxon>
        <taxon>Fungi</taxon>
        <taxon>Dikarya</taxon>
        <taxon>Ascomycota</taxon>
        <taxon>Pezizomycotina</taxon>
        <taxon>Dothideomycetes</taxon>
        <taxon>Pleosporomycetidae</taxon>
        <taxon>Pleosporales</taxon>
        <taxon>Pleosporineae</taxon>
        <taxon>Pleosporaceae</taxon>
        <taxon>Bipolaris</taxon>
    </lineage>
</organism>
<dbReference type="GeneID" id="19125180"/>
<accession>W6Z0E9</accession>
<evidence type="ECO:0000313" key="7">
    <source>
        <dbReference type="Proteomes" id="UP000054032"/>
    </source>
</evidence>
<keyword evidence="1" id="KW-0285">Flavoprotein</keyword>
<evidence type="ECO:0000313" key="6">
    <source>
        <dbReference type="EMBL" id="EUC43420.1"/>
    </source>
</evidence>
<dbReference type="InterPro" id="IPR045632">
    <property type="entry name" value="DUF6314"/>
</dbReference>
<dbReference type="InterPro" id="IPR036188">
    <property type="entry name" value="FAD/NAD-bd_sf"/>
</dbReference>
<dbReference type="Gene3D" id="3.50.50.60">
    <property type="entry name" value="FAD/NAD(P)-binding domain"/>
    <property type="match status" value="1"/>
</dbReference>
<reference evidence="6 7" key="1">
    <citation type="journal article" date="2013" name="PLoS Genet.">
        <title>Comparative genome structure, secondary metabolite, and effector coding capacity across Cochliobolus pathogens.</title>
        <authorList>
            <person name="Condon B.J."/>
            <person name="Leng Y."/>
            <person name="Wu D."/>
            <person name="Bushley K.E."/>
            <person name="Ohm R.A."/>
            <person name="Otillar R."/>
            <person name="Martin J."/>
            <person name="Schackwitz W."/>
            <person name="Grimwood J."/>
            <person name="MohdZainudin N."/>
            <person name="Xue C."/>
            <person name="Wang R."/>
            <person name="Manning V.A."/>
            <person name="Dhillon B."/>
            <person name="Tu Z.J."/>
            <person name="Steffenson B.J."/>
            <person name="Salamov A."/>
            <person name="Sun H."/>
            <person name="Lowry S."/>
            <person name="LaButti K."/>
            <person name="Han J."/>
            <person name="Copeland A."/>
            <person name="Lindquist E."/>
            <person name="Barry K."/>
            <person name="Schmutz J."/>
            <person name="Baker S.E."/>
            <person name="Ciuffetti L.M."/>
            <person name="Grigoriev I.V."/>
            <person name="Zhong S."/>
            <person name="Turgeon B.G."/>
        </authorList>
    </citation>
    <scope>NUCLEOTIDE SEQUENCE [LARGE SCALE GENOMIC DNA]</scope>
    <source>
        <strain evidence="6 7">ATCC 44560</strain>
    </source>
</reference>
<evidence type="ECO:0000259" key="5">
    <source>
        <dbReference type="Pfam" id="PF19834"/>
    </source>
</evidence>
<evidence type="ECO:0000259" key="4">
    <source>
        <dbReference type="Pfam" id="PF07992"/>
    </source>
</evidence>
<dbReference type="HOGENOM" id="CLU_023116_0_0_1"/>
<proteinExistence type="predicted"/>
<gene>
    <name evidence="6" type="ORF">COCMIDRAFT_7115</name>
</gene>
<protein>
    <submittedName>
        <fullName evidence="6">Uncharacterized protein</fullName>
    </submittedName>
</protein>
<evidence type="ECO:0000256" key="2">
    <source>
        <dbReference type="ARBA" id="ARBA00022827"/>
    </source>
</evidence>
<sequence>MALPAETSVLIVGAGPAGLVTAKTLKQAGYTVTVYERAERVGGMWRDERGGFGDKCSPDMRTNLSRFTVALPDLSWNSVDPEVLQSGANAPPMFPKAWQAGKYLETYAETFGIIENIILRTRVVDAHLQDNQTWKVTSDDGSGKHTTVTFDRLIIASGFFGKPCKSFDPSASKNLPTIQHSSRFRNVSELSGRPGKIAVIGGGISGSEAASQAAFQISNARHSPSKEKPVHAASTVYHVFNRPFYCLQRYLPQDPQDQDGKFNQAPKFLPLDLILYNLSRRGDGEIAAAIATVPPEKAKKGHDFLRSSLGGDQSDFGYPNLTYDPEHMQHPGYTGITDTYMEFVRDGTIVPVQGWVDKVNQQSDSDLFDIELKQYKPWYHTPEKEAAGTSKLTDVTGIIEATGYKTDLDWLDPQVRELLSDKDTLPNARIPFVLSRGSIFANKFPTLGFVGFYEGPYWGVMETQARFLAETWAKQETTKLLESPDRDIYKPDTAKHMREAMKKEPLQVPQFWMSDYVGLIEEFAREAGLSRDDSAFDGKQTGPAFPSRYQGANTGPQAKDVVQEVAELIKASSENARFVAAAVFTAMQGIWTIHRKIESRTNTPGGIFTGTAHFHPREPTDPTLYSAEYLYIENGTFTMDTGLSFPATRRYVYRYSEARDKITAWFVSEDNNESVGALFNAWEFYAPESKESGWMAKGYHWCDPDTYRNTCEFRFKGVRIERFMVRYEVQGPKKDYQHESWYERPRVEDLKRRSE</sequence>
<feature type="domain" description="DUF6314" evidence="5">
    <location>
        <begin position="587"/>
        <end position="744"/>
    </location>
</feature>
<dbReference type="OrthoDB" id="66881at2759"/>
<dbReference type="InterPro" id="IPR050346">
    <property type="entry name" value="FMO-like"/>
</dbReference>
<dbReference type="Pfam" id="PF07992">
    <property type="entry name" value="Pyr_redox_2"/>
    <property type="match status" value="1"/>
</dbReference>
<dbReference type="GO" id="GO:0016491">
    <property type="term" value="F:oxidoreductase activity"/>
    <property type="evidence" value="ECO:0007669"/>
    <property type="project" value="UniProtKB-KW"/>
</dbReference>
<dbReference type="Proteomes" id="UP000054032">
    <property type="component" value="Unassembled WGS sequence"/>
</dbReference>
<dbReference type="Pfam" id="PF19834">
    <property type="entry name" value="DUF6314"/>
    <property type="match status" value="1"/>
</dbReference>
<dbReference type="RefSeq" id="XP_007690033.1">
    <property type="nucleotide sequence ID" value="XM_007691843.1"/>
</dbReference>
<keyword evidence="3" id="KW-0560">Oxidoreductase</keyword>
<keyword evidence="2" id="KW-0274">FAD</keyword>
<dbReference type="InterPro" id="IPR023753">
    <property type="entry name" value="FAD/NAD-binding_dom"/>
</dbReference>
<dbReference type="eggNOG" id="KOG1399">
    <property type="taxonomic scope" value="Eukaryota"/>
</dbReference>
<dbReference type="PANTHER" id="PTHR23023">
    <property type="entry name" value="DIMETHYLANILINE MONOOXYGENASE"/>
    <property type="match status" value="1"/>
</dbReference>